<evidence type="ECO:0000256" key="2">
    <source>
        <dbReference type="ARBA" id="ARBA00010916"/>
    </source>
</evidence>
<accession>A0A8H5B1Q7</accession>
<dbReference type="GO" id="GO:0006325">
    <property type="term" value="P:chromatin organization"/>
    <property type="evidence" value="ECO:0007669"/>
    <property type="project" value="UniProtKB-KW"/>
</dbReference>
<dbReference type="PANTHER" id="PTHR13476">
    <property type="entry name" value="CHROMATIN MODIFICATION-RELATED PROTEIN MEAF6"/>
    <property type="match status" value="1"/>
</dbReference>
<keyword evidence="12" id="KW-1185">Reference proteome</keyword>
<comment type="caution">
    <text evidence="11">The sequence shown here is derived from an EMBL/GenBank/DDBJ whole genome shotgun (WGS) entry which is preliminary data.</text>
</comment>
<comment type="subcellular location">
    <subcellularLocation>
        <location evidence="1 9">Nucleus</location>
    </subcellularLocation>
</comment>
<reference evidence="11 12" key="1">
    <citation type="journal article" date="2020" name="ISME J.">
        <title>Uncovering the hidden diversity of litter-decomposition mechanisms in mushroom-forming fungi.</title>
        <authorList>
            <person name="Floudas D."/>
            <person name="Bentzer J."/>
            <person name="Ahren D."/>
            <person name="Johansson T."/>
            <person name="Persson P."/>
            <person name="Tunlid A."/>
        </authorList>
    </citation>
    <scope>NUCLEOTIDE SEQUENCE [LARGE SCALE GENOMIC DNA]</scope>
    <source>
        <strain evidence="11 12">CBS 101986</strain>
    </source>
</reference>
<feature type="region of interest" description="Disordered" evidence="10">
    <location>
        <begin position="134"/>
        <end position="196"/>
    </location>
</feature>
<comment type="subunit">
    <text evidence="9">Component of the NuA4 histone acetyltransferase complex.</text>
</comment>
<sequence>MAEQPTIPSQDDRARYEALKKELMQALPKKRVIDKQLAQIEVQIYNLEASYLTDTAAHSGGNIMQGFENYLKNQNAARTRRYEVHDNDRLFSNSSLTYQKSLELMGEGDESNAPNDEYIKQSTPVGALTTIAVPPATRTQEIASQPKKSKDKESNRKKRANPSASHKSADSDEELTSAVSVSSRRPTKRARMAEED</sequence>
<dbReference type="InterPro" id="IPR015418">
    <property type="entry name" value="Eaf6"/>
</dbReference>
<comment type="function">
    <text evidence="9">Component of the NuA4 histone acetyltransferase complex which is involved in transcriptional activation of selected genes principally by acetylation of nucleosomal histone H4 and H2A. The NuA4 complex is also involved in DNA repair.</text>
</comment>
<evidence type="ECO:0000256" key="8">
    <source>
        <dbReference type="ARBA" id="ARBA00023242"/>
    </source>
</evidence>
<evidence type="ECO:0000256" key="3">
    <source>
        <dbReference type="ARBA" id="ARBA00018504"/>
    </source>
</evidence>
<dbReference type="AlphaFoldDB" id="A0A8H5B1Q7"/>
<dbReference type="OrthoDB" id="440324at2759"/>
<dbReference type="Proteomes" id="UP000567179">
    <property type="component" value="Unassembled WGS sequence"/>
</dbReference>
<evidence type="ECO:0000256" key="9">
    <source>
        <dbReference type="RuleBase" id="RU368022"/>
    </source>
</evidence>
<evidence type="ECO:0000256" key="1">
    <source>
        <dbReference type="ARBA" id="ARBA00004123"/>
    </source>
</evidence>
<keyword evidence="9" id="KW-0234">DNA repair</keyword>
<evidence type="ECO:0000256" key="6">
    <source>
        <dbReference type="ARBA" id="ARBA00023054"/>
    </source>
</evidence>
<dbReference type="EMBL" id="JAACJJ010000043">
    <property type="protein sequence ID" value="KAF5315155.1"/>
    <property type="molecule type" value="Genomic_DNA"/>
</dbReference>
<evidence type="ECO:0000256" key="10">
    <source>
        <dbReference type="SAM" id="MobiDB-lite"/>
    </source>
</evidence>
<comment type="similarity">
    <text evidence="2 9">Belongs to the EAF6 family.</text>
</comment>
<organism evidence="11 12">
    <name type="scientific">Psilocybe cf. subviscida</name>
    <dbReference type="NCBI Taxonomy" id="2480587"/>
    <lineage>
        <taxon>Eukaryota</taxon>
        <taxon>Fungi</taxon>
        <taxon>Dikarya</taxon>
        <taxon>Basidiomycota</taxon>
        <taxon>Agaricomycotina</taxon>
        <taxon>Agaricomycetes</taxon>
        <taxon>Agaricomycetidae</taxon>
        <taxon>Agaricales</taxon>
        <taxon>Agaricineae</taxon>
        <taxon>Strophariaceae</taxon>
        <taxon>Psilocybe</taxon>
    </lineage>
</organism>
<keyword evidence="4 9" id="KW-0156">Chromatin regulator</keyword>
<protein>
    <recommendedName>
        <fullName evidence="3 9">Chromatin modification-related protein EAF6</fullName>
    </recommendedName>
</protein>
<evidence type="ECO:0000313" key="12">
    <source>
        <dbReference type="Proteomes" id="UP000567179"/>
    </source>
</evidence>
<gene>
    <name evidence="11" type="ORF">D9619_007059</name>
</gene>
<dbReference type="GO" id="GO:0006281">
    <property type="term" value="P:DNA repair"/>
    <property type="evidence" value="ECO:0007669"/>
    <property type="project" value="UniProtKB-UniRule"/>
</dbReference>
<keyword evidence="9" id="KW-0227">DNA damage</keyword>
<dbReference type="GO" id="GO:0005634">
    <property type="term" value="C:nucleus"/>
    <property type="evidence" value="ECO:0007669"/>
    <property type="project" value="UniProtKB-SubCell"/>
</dbReference>
<dbReference type="Pfam" id="PF09340">
    <property type="entry name" value="NuA4"/>
    <property type="match status" value="1"/>
</dbReference>
<proteinExistence type="inferred from homology"/>
<keyword evidence="6" id="KW-0175">Coiled coil</keyword>
<keyword evidence="7 9" id="KW-0804">Transcription</keyword>
<evidence type="ECO:0000313" key="11">
    <source>
        <dbReference type="EMBL" id="KAF5315155.1"/>
    </source>
</evidence>
<evidence type="ECO:0000256" key="5">
    <source>
        <dbReference type="ARBA" id="ARBA00023015"/>
    </source>
</evidence>
<name>A0A8H5B1Q7_9AGAR</name>
<keyword evidence="5 9" id="KW-0805">Transcription regulation</keyword>
<evidence type="ECO:0000256" key="7">
    <source>
        <dbReference type="ARBA" id="ARBA00023163"/>
    </source>
</evidence>
<evidence type="ECO:0000256" key="4">
    <source>
        <dbReference type="ARBA" id="ARBA00022853"/>
    </source>
</evidence>
<keyword evidence="8 9" id="KW-0539">Nucleus</keyword>
<dbReference type="GO" id="GO:0035267">
    <property type="term" value="C:NuA4 histone acetyltransferase complex"/>
    <property type="evidence" value="ECO:0007669"/>
    <property type="project" value="UniProtKB-UniRule"/>
</dbReference>